<dbReference type="EMBL" id="CADIKK010000061">
    <property type="protein sequence ID" value="CAB3808661.1"/>
    <property type="molecule type" value="Genomic_DNA"/>
</dbReference>
<dbReference type="Proteomes" id="UP000494365">
    <property type="component" value="Unassembled WGS sequence"/>
</dbReference>
<sequence length="31" mass="3467">MDRMLPADIPADRVIADGAYYSIERAEALSR</sequence>
<keyword evidence="2" id="KW-1185">Reference proteome</keyword>
<protein>
    <submittedName>
        <fullName evidence="1">Uncharacterized protein</fullName>
    </submittedName>
</protein>
<proteinExistence type="predicted"/>
<accession>A0A6S7BPI1</accession>
<evidence type="ECO:0000313" key="2">
    <source>
        <dbReference type="Proteomes" id="UP000494365"/>
    </source>
</evidence>
<name>A0A6S7BPI1_9BURK</name>
<organism evidence="1 2">
    <name type="scientific">Paraburkholderia ultramafica</name>
    <dbReference type="NCBI Taxonomy" id="1544867"/>
    <lineage>
        <taxon>Bacteria</taxon>
        <taxon>Pseudomonadati</taxon>
        <taxon>Pseudomonadota</taxon>
        <taxon>Betaproteobacteria</taxon>
        <taxon>Burkholderiales</taxon>
        <taxon>Burkholderiaceae</taxon>
        <taxon>Paraburkholderia</taxon>
    </lineage>
</organism>
<reference evidence="1 2" key="1">
    <citation type="submission" date="2020-04" db="EMBL/GenBank/DDBJ databases">
        <authorList>
            <person name="De Canck E."/>
        </authorList>
    </citation>
    <scope>NUCLEOTIDE SEQUENCE [LARGE SCALE GENOMIC DNA]</scope>
    <source>
        <strain evidence="1 2">LMG 28614</strain>
    </source>
</reference>
<gene>
    <name evidence="1" type="ORF">LMG28614_06855</name>
</gene>
<evidence type="ECO:0000313" key="1">
    <source>
        <dbReference type="EMBL" id="CAB3808661.1"/>
    </source>
</evidence>
<dbReference type="AlphaFoldDB" id="A0A6S7BPI1"/>